<sequence length="408" mass="44428">MVAPSDVGWRPWIQVLGGWLLMFNSWGMLHSFGAFQDYYVQGGLIDQSSPYKIAWIGSLQAFLLLGGGALTGKIVDHGYFRWMISYGTLMAIFGMLAASFCKQYVYIIITQGLWVGLGMSLFLVPSVAIPRQWFEKRRGLALGIVTTGSSSAGLVYPIVVYDLVPRIGFPWTLRIVTGIQLVTLLAANLIMRPRLKPNPVREVPLFDYPALRNPQFAFYVAGMFATFLGYFMFFNNIVAWTLSEQLLSANLAIYLLPMANAGSIVGRISTNFMADHWGPLNVQVPAIALAGATVLAWICVHSVVPTIILAVLYGFFSGALVSLPNTAVAGMTQNIHMFGARIGVVFLAMGSGSLIGAPTTGALLQGIAGQPGSYTNARLWSGLTMLVGSALVFISRMFATKWKWRAKA</sequence>
<feature type="transmembrane region" description="Helical" evidence="3">
    <location>
        <begin position="53"/>
        <end position="72"/>
    </location>
</feature>
<feature type="transmembrane region" description="Helical" evidence="3">
    <location>
        <begin position="171"/>
        <end position="191"/>
    </location>
</feature>
<feature type="transmembrane region" description="Helical" evidence="3">
    <location>
        <begin position="104"/>
        <end position="128"/>
    </location>
</feature>
<comment type="similarity">
    <text evidence="2">Belongs to the major facilitator superfamily. Monocarboxylate porter (TC 2.A.1.13) family.</text>
</comment>
<evidence type="ECO:0000256" key="1">
    <source>
        <dbReference type="ARBA" id="ARBA00004141"/>
    </source>
</evidence>
<dbReference type="InterPro" id="IPR036259">
    <property type="entry name" value="MFS_trans_sf"/>
</dbReference>
<name>A0A6A6UAT6_9PEZI</name>
<keyword evidence="3" id="KW-1133">Transmembrane helix</keyword>
<keyword evidence="3" id="KW-0472">Membrane</keyword>
<feature type="transmembrane region" description="Helical" evidence="3">
    <location>
        <begin position="12"/>
        <end position="33"/>
    </location>
</feature>
<feature type="transmembrane region" description="Helical" evidence="3">
    <location>
        <begin position="379"/>
        <end position="399"/>
    </location>
</feature>
<dbReference type="GO" id="GO:0022857">
    <property type="term" value="F:transmembrane transporter activity"/>
    <property type="evidence" value="ECO:0007669"/>
    <property type="project" value="InterPro"/>
</dbReference>
<keyword evidence="3" id="KW-0812">Transmembrane</keyword>
<dbReference type="InterPro" id="IPR050327">
    <property type="entry name" value="Proton-linked_MCT"/>
</dbReference>
<feature type="transmembrane region" description="Helical" evidence="3">
    <location>
        <begin position="304"/>
        <end position="323"/>
    </location>
</feature>
<protein>
    <submittedName>
        <fullName evidence="4">MFS general substrate transporter</fullName>
    </submittedName>
</protein>
<dbReference type="GO" id="GO:0016020">
    <property type="term" value="C:membrane"/>
    <property type="evidence" value="ECO:0007669"/>
    <property type="project" value="UniProtKB-SubCell"/>
</dbReference>
<dbReference type="InterPro" id="IPR011701">
    <property type="entry name" value="MFS"/>
</dbReference>
<dbReference type="PANTHER" id="PTHR11360">
    <property type="entry name" value="MONOCARBOXYLATE TRANSPORTER"/>
    <property type="match status" value="1"/>
</dbReference>
<dbReference type="OrthoDB" id="6509908at2759"/>
<feature type="transmembrane region" description="Helical" evidence="3">
    <location>
        <begin position="344"/>
        <end position="367"/>
    </location>
</feature>
<evidence type="ECO:0000313" key="4">
    <source>
        <dbReference type="EMBL" id="KAF2668711.1"/>
    </source>
</evidence>
<gene>
    <name evidence="4" type="ORF">BT63DRAFT_447285</name>
</gene>
<dbReference type="EMBL" id="MU004236">
    <property type="protein sequence ID" value="KAF2668711.1"/>
    <property type="molecule type" value="Genomic_DNA"/>
</dbReference>
<dbReference type="SUPFAM" id="SSF103473">
    <property type="entry name" value="MFS general substrate transporter"/>
    <property type="match status" value="1"/>
</dbReference>
<evidence type="ECO:0000256" key="2">
    <source>
        <dbReference type="ARBA" id="ARBA00006727"/>
    </source>
</evidence>
<organism evidence="4 5">
    <name type="scientific">Microthyrium microscopicum</name>
    <dbReference type="NCBI Taxonomy" id="703497"/>
    <lineage>
        <taxon>Eukaryota</taxon>
        <taxon>Fungi</taxon>
        <taxon>Dikarya</taxon>
        <taxon>Ascomycota</taxon>
        <taxon>Pezizomycotina</taxon>
        <taxon>Dothideomycetes</taxon>
        <taxon>Dothideomycetes incertae sedis</taxon>
        <taxon>Microthyriales</taxon>
        <taxon>Microthyriaceae</taxon>
        <taxon>Microthyrium</taxon>
    </lineage>
</organism>
<feature type="transmembrane region" description="Helical" evidence="3">
    <location>
        <begin position="216"/>
        <end position="234"/>
    </location>
</feature>
<accession>A0A6A6UAT6</accession>
<dbReference type="PANTHER" id="PTHR11360:SF234">
    <property type="entry name" value="MFS-TYPE TRANSPORTER DBAD-RELATED"/>
    <property type="match status" value="1"/>
</dbReference>
<feature type="transmembrane region" description="Helical" evidence="3">
    <location>
        <begin position="79"/>
        <end position="98"/>
    </location>
</feature>
<dbReference type="Proteomes" id="UP000799302">
    <property type="component" value="Unassembled WGS sequence"/>
</dbReference>
<dbReference type="AlphaFoldDB" id="A0A6A6UAT6"/>
<reference evidence="4" key="1">
    <citation type="journal article" date="2020" name="Stud. Mycol.">
        <title>101 Dothideomycetes genomes: a test case for predicting lifestyles and emergence of pathogens.</title>
        <authorList>
            <person name="Haridas S."/>
            <person name="Albert R."/>
            <person name="Binder M."/>
            <person name="Bloem J."/>
            <person name="Labutti K."/>
            <person name="Salamov A."/>
            <person name="Andreopoulos B."/>
            <person name="Baker S."/>
            <person name="Barry K."/>
            <person name="Bills G."/>
            <person name="Bluhm B."/>
            <person name="Cannon C."/>
            <person name="Castanera R."/>
            <person name="Culley D."/>
            <person name="Daum C."/>
            <person name="Ezra D."/>
            <person name="Gonzalez J."/>
            <person name="Henrissat B."/>
            <person name="Kuo A."/>
            <person name="Liang C."/>
            <person name="Lipzen A."/>
            <person name="Lutzoni F."/>
            <person name="Magnuson J."/>
            <person name="Mondo S."/>
            <person name="Nolan M."/>
            <person name="Ohm R."/>
            <person name="Pangilinan J."/>
            <person name="Park H.-J."/>
            <person name="Ramirez L."/>
            <person name="Alfaro M."/>
            <person name="Sun H."/>
            <person name="Tritt A."/>
            <person name="Yoshinaga Y."/>
            <person name="Zwiers L.-H."/>
            <person name="Turgeon B."/>
            <person name="Goodwin S."/>
            <person name="Spatafora J."/>
            <person name="Crous P."/>
            <person name="Grigoriev I."/>
        </authorList>
    </citation>
    <scope>NUCLEOTIDE SEQUENCE</scope>
    <source>
        <strain evidence="4">CBS 115976</strain>
    </source>
</reference>
<comment type="subcellular location">
    <subcellularLocation>
        <location evidence="1">Membrane</location>
        <topology evidence="1">Multi-pass membrane protein</topology>
    </subcellularLocation>
</comment>
<feature type="transmembrane region" description="Helical" evidence="3">
    <location>
        <begin position="246"/>
        <end position="268"/>
    </location>
</feature>
<keyword evidence="5" id="KW-1185">Reference proteome</keyword>
<proteinExistence type="inferred from homology"/>
<feature type="transmembrane region" description="Helical" evidence="3">
    <location>
        <begin position="140"/>
        <end position="159"/>
    </location>
</feature>
<dbReference type="Gene3D" id="1.20.1250.20">
    <property type="entry name" value="MFS general substrate transporter like domains"/>
    <property type="match status" value="2"/>
</dbReference>
<evidence type="ECO:0000313" key="5">
    <source>
        <dbReference type="Proteomes" id="UP000799302"/>
    </source>
</evidence>
<evidence type="ECO:0000256" key="3">
    <source>
        <dbReference type="SAM" id="Phobius"/>
    </source>
</evidence>
<dbReference type="Pfam" id="PF07690">
    <property type="entry name" value="MFS_1"/>
    <property type="match status" value="1"/>
</dbReference>
<feature type="transmembrane region" description="Helical" evidence="3">
    <location>
        <begin position="280"/>
        <end position="298"/>
    </location>
</feature>